<feature type="region of interest" description="Disordered" evidence="1">
    <location>
        <begin position="45"/>
        <end position="73"/>
    </location>
</feature>
<protein>
    <submittedName>
        <fullName evidence="2">Uncharacterized protein</fullName>
    </submittedName>
</protein>
<feature type="region of interest" description="Disordered" evidence="1">
    <location>
        <begin position="1"/>
        <end position="24"/>
    </location>
</feature>
<reference evidence="2 3" key="1">
    <citation type="submission" date="2018-09" db="EMBL/GenBank/DDBJ databases">
        <title>Genomic investigation of the strawberry pathogen Phytophthora fragariae indicates pathogenicity is determined by transcriptional variation in three key races.</title>
        <authorList>
            <person name="Adams T.M."/>
            <person name="Armitage A.D."/>
            <person name="Sobczyk M.K."/>
            <person name="Bates H.J."/>
            <person name="Dunwell J.M."/>
            <person name="Nellist C.F."/>
            <person name="Harrison R.J."/>
        </authorList>
    </citation>
    <scope>NUCLEOTIDE SEQUENCE [LARGE SCALE GENOMIC DNA]</scope>
    <source>
        <strain evidence="2 3">SCRP324</strain>
    </source>
</reference>
<evidence type="ECO:0000313" key="2">
    <source>
        <dbReference type="EMBL" id="KAE9010041.1"/>
    </source>
</evidence>
<proteinExistence type="predicted"/>
<dbReference type="AlphaFoldDB" id="A0A6A3KRU2"/>
<dbReference type="Proteomes" id="UP000435112">
    <property type="component" value="Unassembled WGS sequence"/>
</dbReference>
<evidence type="ECO:0000256" key="1">
    <source>
        <dbReference type="SAM" id="MobiDB-lite"/>
    </source>
</evidence>
<evidence type="ECO:0000313" key="3">
    <source>
        <dbReference type="Proteomes" id="UP000435112"/>
    </source>
</evidence>
<sequence>MCDGAVCEGDVSSPQKANGRRKGYEVISGDEVERTDEECMLAATPEKTAESSAHGAGRIGWNGRAGRTASRDKTDVCTRQAVGNWNWNGGKWETDLTDLLAVLSVYLRALLRAPS</sequence>
<accession>A0A6A3KRU2</accession>
<dbReference type="EMBL" id="QXFU01001126">
    <property type="protein sequence ID" value="KAE9010041.1"/>
    <property type="molecule type" value="Genomic_DNA"/>
</dbReference>
<gene>
    <name evidence="2" type="ORF">PR002_g15458</name>
</gene>
<name>A0A6A3KRU2_9STRA</name>
<organism evidence="2 3">
    <name type="scientific">Phytophthora rubi</name>
    <dbReference type="NCBI Taxonomy" id="129364"/>
    <lineage>
        <taxon>Eukaryota</taxon>
        <taxon>Sar</taxon>
        <taxon>Stramenopiles</taxon>
        <taxon>Oomycota</taxon>
        <taxon>Peronosporomycetes</taxon>
        <taxon>Peronosporales</taxon>
        <taxon>Peronosporaceae</taxon>
        <taxon>Phytophthora</taxon>
    </lineage>
</organism>
<comment type="caution">
    <text evidence="2">The sequence shown here is derived from an EMBL/GenBank/DDBJ whole genome shotgun (WGS) entry which is preliminary data.</text>
</comment>
<dbReference type="OrthoDB" id="10377804at2759"/>